<dbReference type="Proteomes" id="UP001348817">
    <property type="component" value="Chromosome"/>
</dbReference>
<keyword evidence="2" id="KW-1185">Reference proteome</keyword>
<gene>
    <name evidence="1" type="ORF">FUAX_36740</name>
</gene>
<evidence type="ECO:0000313" key="2">
    <source>
        <dbReference type="Proteomes" id="UP001348817"/>
    </source>
</evidence>
<accession>A0AAU9D0N4</accession>
<proteinExistence type="predicted"/>
<protein>
    <recommendedName>
        <fullName evidence="3">Lipoprotein</fullName>
    </recommendedName>
</protein>
<dbReference type="PROSITE" id="PS51257">
    <property type="entry name" value="PROKAR_LIPOPROTEIN"/>
    <property type="match status" value="1"/>
</dbReference>
<organism evidence="1 2">
    <name type="scientific">Fulvitalea axinellae</name>
    <dbReference type="NCBI Taxonomy" id="1182444"/>
    <lineage>
        <taxon>Bacteria</taxon>
        <taxon>Pseudomonadati</taxon>
        <taxon>Bacteroidota</taxon>
        <taxon>Cytophagia</taxon>
        <taxon>Cytophagales</taxon>
        <taxon>Persicobacteraceae</taxon>
        <taxon>Fulvitalea</taxon>
    </lineage>
</organism>
<sequence length="179" mass="20761">MDIFTKTSQRLFLIVGLMVAISLSSCDERKASVRLSSNEQPTESLDECMEFMFQVLNRKTQRQGGQKVNLFVKYKYDSHNEKLYPDYRKVRTTCIKYIQPSEKLPKDEQWEIITRKMAREVMDKYPVKAISIQWQTFPNEKPEGDALYEPGFHGSIYTIGDITPLAIPGSHKNVPNMTE</sequence>
<name>A0AAU9D0N4_9BACT</name>
<dbReference type="KEGG" id="fax:FUAX_36740"/>
<dbReference type="RefSeq" id="WP_338392746.1">
    <property type="nucleotide sequence ID" value="NZ_AP025314.1"/>
</dbReference>
<evidence type="ECO:0000313" key="1">
    <source>
        <dbReference type="EMBL" id="BDD11242.1"/>
    </source>
</evidence>
<dbReference type="AlphaFoldDB" id="A0AAU9D0N4"/>
<dbReference type="EMBL" id="AP025314">
    <property type="protein sequence ID" value="BDD11242.1"/>
    <property type="molecule type" value="Genomic_DNA"/>
</dbReference>
<reference evidence="1 2" key="1">
    <citation type="submission" date="2021-12" db="EMBL/GenBank/DDBJ databases">
        <title>Genome sequencing of bacteria with rrn-lacking chromosome and rrn-plasmid.</title>
        <authorList>
            <person name="Anda M."/>
            <person name="Iwasaki W."/>
        </authorList>
    </citation>
    <scope>NUCLEOTIDE SEQUENCE [LARGE SCALE GENOMIC DNA]</scope>
    <source>
        <strain evidence="1 2">DSM 100852</strain>
    </source>
</reference>
<evidence type="ECO:0008006" key="3">
    <source>
        <dbReference type="Google" id="ProtNLM"/>
    </source>
</evidence>